<dbReference type="EMBL" id="JSAM01000097">
    <property type="protein sequence ID" value="KIA76976.1"/>
    <property type="molecule type" value="Genomic_DNA"/>
</dbReference>
<comment type="caution">
    <text evidence="1">The sequence shown here is derived from an EMBL/GenBank/DDBJ whole genome shotgun (WGS) entry which is preliminary data.</text>
</comment>
<gene>
    <name evidence="1" type="ORF">DB43_HB00040</name>
</gene>
<evidence type="ECO:0000313" key="1">
    <source>
        <dbReference type="EMBL" id="KIA76976.1"/>
    </source>
</evidence>
<reference evidence="1 2" key="1">
    <citation type="journal article" date="2014" name="Mol. Biol. Evol.">
        <title>Massive expansion of Ubiquitination-related gene families within the Chlamydiae.</title>
        <authorList>
            <person name="Domman D."/>
            <person name="Collingro A."/>
            <person name="Lagkouvardos I."/>
            <person name="Gehre L."/>
            <person name="Weinmaier T."/>
            <person name="Rattei T."/>
            <person name="Subtil A."/>
            <person name="Horn M."/>
        </authorList>
    </citation>
    <scope>NUCLEOTIDE SEQUENCE [LARGE SCALE GENOMIC DNA]</scope>
    <source>
        <strain evidence="1 2">OEW1</strain>
    </source>
</reference>
<protein>
    <submittedName>
        <fullName evidence="1">Uncharacterized protein</fullName>
    </submittedName>
</protein>
<dbReference type="AlphaFoldDB" id="A0A0C1BZV7"/>
<name>A0A0C1BZV7_9BACT</name>
<evidence type="ECO:0000313" key="2">
    <source>
        <dbReference type="Proteomes" id="UP000031307"/>
    </source>
</evidence>
<proteinExistence type="predicted"/>
<dbReference type="RefSeq" id="WP_013925524.1">
    <property type="nucleotide sequence ID" value="NZ_JSAM01000097.1"/>
</dbReference>
<dbReference type="PATRIC" id="fig|83552.4.peg.1880"/>
<dbReference type="Proteomes" id="UP000031307">
    <property type="component" value="Unassembled WGS sequence"/>
</dbReference>
<sequence length="250" mass="28639">MAKPEAIKLIVTVSNKTYVLGILSFNTKKHEFSYHFTYPAKAPIDHYNCDTGLYTARFDHITWHRNNVHIKRRDDVAIERIDLNPGPLFCEKPVVTPLYVESIYFNNNCPCLQEIEHSYGWNSSQTQQILNLEESLGFSVMFILVPSLTKMKDLLLGFQFLDLPEGMNYPPCLVDLCNQAHRTGRIILWSGWDLIILTSPYTCKIKSVIPKELGESYRLPNYKNVPAAVTDLLMQANDLTREGDRLVKVG</sequence>
<organism evidence="1 2">
    <name type="scientific">Parachlamydia acanthamoebae</name>
    <dbReference type="NCBI Taxonomy" id="83552"/>
    <lineage>
        <taxon>Bacteria</taxon>
        <taxon>Pseudomonadati</taxon>
        <taxon>Chlamydiota</taxon>
        <taxon>Chlamydiia</taxon>
        <taxon>Parachlamydiales</taxon>
        <taxon>Parachlamydiaceae</taxon>
        <taxon>Parachlamydia</taxon>
    </lineage>
</organism>
<accession>A0A0C1BZV7</accession>